<accession>A0A7Z0IK33</accession>
<comment type="caution">
    <text evidence="2">The sequence shown here is derived from an EMBL/GenBank/DDBJ whole genome shotgun (WGS) entry which is preliminary data.</text>
</comment>
<gene>
    <name evidence="2" type="ORF">GGQ54_000764</name>
</gene>
<dbReference type="AlphaFoldDB" id="A0A7Z0IK33"/>
<feature type="domain" description="DUF7878" evidence="1">
    <location>
        <begin position="6"/>
        <end position="126"/>
    </location>
</feature>
<protein>
    <recommendedName>
        <fullName evidence="1">DUF7878 domain-containing protein</fullName>
    </recommendedName>
</protein>
<dbReference type="Proteomes" id="UP000527616">
    <property type="component" value="Unassembled WGS sequence"/>
</dbReference>
<evidence type="ECO:0000313" key="2">
    <source>
        <dbReference type="EMBL" id="NYI70204.1"/>
    </source>
</evidence>
<keyword evidence="3" id="KW-1185">Reference proteome</keyword>
<dbReference type="EMBL" id="JACBZS010000001">
    <property type="protein sequence ID" value="NYI70204.1"/>
    <property type="molecule type" value="Genomic_DNA"/>
</dbReference>
<evidence type="ECO:0000259" key="1">
    <source>
        <dbReference type="Pfam" id="PF25297"/>
    </source>
</evidence>
<name>A0A7Z0IK33_9ACTN</name>
<evidence type="ECO:0000313" key="3">
    <source>
        <dbReference type="Proteomes" id="UP000527616"/>
    </source>
</evidence>
<sequence length="142" mass="15908">MATISLSFSDTAFRRGSARNKFDLLLGVEGTLQLAVGDRLVYSEPMFPVVELRHALASWLRCADSDFEFISMESDEPGLLWFRQQPSGRWRAGSIHQDDIAVTELNLPAVEAGCYRFIEAVDQWVRENLGVEVEDVLGADDV</sequence>
<dbReference type="RefSeq" id="WP_179444186.1">
    <property type="nucleotide sequence ID" value="NZ_JACBZS010000001.1"/>
</dbReference>
<dbReference type="Pfam" id="PF25297">
    <property type="entry name" value="DUF7878"/>
    <property type="match status" value="1"/>
</dbReference>
<dbReference type="InterPro" id="IPR057200">
    <property type="entry name" value="DUF7878"/>
</dbReference>
<organism evidence="2 3">
    <name type="scientific">Naumannella cuiyingiana</name>
    <dbReference type="NCBI Taxonomy" id="1347891"/>
    <lineage>
        <taxon>Bacteria</taxon>
        <taxon>Bacillati</taxon>
        <taxon>Actinomycetota</taxon>
        <taxon>Actinomycetes</taxon>
        <taxon>Propionibacteriales</taxon>
        <taxon>Propionibacteriaceae</taxon>
        <taxon>Naumannella</taxon>
    </lineage>
</organism>
<proteinExistence type="predicted"/>
<reference evidence="2 3" key="1">
    <citation type="submission" date="2020-07" db="EMBL/GenBank/DDBJ databases">
        <title>Sequencing the genomes of 1000 actinobacteria strains.</title>
        <authorList>
            <person name="Klenk H.-P."/>
        </authorList>
    </citation>
    <scope>NUCLEOTIDE SEQUENCE [LARGE SCALE GENOMIC DNA]</scope>
    <source>
        <strain evidence="2 3">DSM 103164</strain>
    </source>
</reference>